<dbReference type="Proteomes" id="UP000696573">
    <property type="component" value="Unassembled WGS sequence"/>
</dbReference>
<evidence type="ECO:0000313" key="2">
    <source>
        <dbReference type="Proteomes" id="UP000696573"/>
    </source>
</evidence>
<proteinExistence type="predicted"/>
<organism evidence="1 2">
    <name type="scientific">Clonostachys rhizophaga</name>
    <dbReference type="NCBI Taxonomy" id="160324"/>
    <lineage>
        <taxon>Eukaryota</taxon>
        <taxon>Fungi</taxon>
        <taxon>Dikarya</taxon>
        <taxon>Ascomycota</taxon>
        <taxon>Pezizomycotina</taxon>
        <taxon>Sordariomycetes</taxon>
        <taxon>Hypocreomycetidae</taxon>
        <taxon>Hypocreales</taxon>
        <taxon>Bionectriaceae</taxon>
        <taxon>Clonostachys</taxon>
    </lineage>
</organism>
<sequence length="1093" mass="121290">MANPLSVAGSAVAVVSLGLRVTGGITEYIDALHSRDQYITSVRQKNDTLRKTLQVVEASLSRLQLQGDHQAAAQVVRECLDTSMKELKALEDLITELTIGDPSLPRRQSKIKTQGRKLMYPFSRPKLEQLGTRLGHINAALQLALQTLGLSISQLSTEKLVTLEAASIALSTDLLTVQSEVSAIGNPLKDMHKTLSGIESRFGSLENLCKRLLESPAMPRSTPEANPNMITSRLLSKPAVLRDMCDASGAREFYKSNQSPSIMNHGSAQTSMVSRYPGGRFSCVCHHLQHLQRNDSVWGAINVSIETITEKHLPGCPAGRMILDTNQSRKISFTYTGLRNLLNSAVQLSFMMPSGAGGWSLSSNIAVYPIVDSRTAPVFKLLTMVETAQRHMTDETKLTETLYPSVVSSILRLFQAQKASPRAVDDENRSLVHYLIKCPLPSQAEPSVFLELLQYLLVNKAPAYNYDDWGNTPIATMFTSYYYSAVTDPMYSAVTELILRHNTEDDVVCISGPPTSPAAATILDRSGRKYRAEPFVLLHHFLSSSTKLAEAYGCGPLSIAILSNSMEQVEYLVKKHPATLAERNLFGYTPLHLAADKPQFLRLLAKAADAFVLNQADNNSGISPVEAALMLGSLKCQEQENSPRMCRRCRCAECAVILLKADCSVPVSPKLSYVLSCASKRCCLKYIRHMKARRDRLKRLAIDNLSTAELEQLDLSAEHVLDSLAPRAIQLLQNRGVSIPEALEIGPLPVYRNLKNFQYAELFFRIGFHDTDAWIDVEKASLESIPPQLDSFSTQGPSYLLWLGAHGATSCQFKSFDSPKNIFTALFLFFGIGPKIKKVFSSSWNLPLGALPLSLEARKDWFRTVNSAVLSADIHDECRCLCSPAGCTPITSLLKSAVEPASWKYNFGNSGGAIVEEITQRPSISGMISSFIHYLEDFWVHFEVRHYTEALRYLTFEILGIPHCCCQATAPVCDSPDEIEDKHGYELALLEELMHEFGGKLTNVLQHPSLSIDHIIKFWTHTFVDRMVEVLDKLEGDNLTVDEKREAEEIGVVWKALGPEPPEPPTPEILDNPYDKSTIDHWMYEVYKIEAAC</sequence>
<dbReference type="SUPFAM" id="SSF48403">
    <property type="entry name" value="Ankyrin repeat"/>
    <property type="match status" value="1"/>
</dbReference>
<evidence type="ECO:0000313" key="1">
    <source>
        <dbReference type="EMBL" id="CAH0017327.1"/>
    </source>
</evidence>
<gene>
    <name evidence="1" type="ORF">CRHIZ90672A_00007022</name>
</gene>
<protein>
    <recommendedName>
        <fullName evidence="3">Fungal N-terminal domain-containing protein</fullName>
    </recommendedName>
</protein>
<reference evidence="1" key="1">
    <citation type="submission" date="2021-10" db="EMBL/GenBank/DDBJ databases">
        <authorList>
            <person name="Piombo E."/>
        </authorList>
    </citation>
    <scope>NUCLEOTIDE SEQUENCE</scope>
</reference>
<evidence type="ECO:0008006" key="3">
    <source>
        <dbReference type="Google" id="ProtNLM"/>
    </source>
</evidence>
<dbReference type="AlphaFoldDB" id="A0A9N9V3V0"/>
<dbReference type="OrthoDB" id="1577640at2759"/>
<keyword evidence="2" id="KW-1185">Reference proteome</keyword>
<name>A0A9N9V3V0_9HYPO</name>
<dbReference type="Gene3D" id="1.25.40.20">
    <property type="entry name" value="Ankyrin repeat-containing domain"/>
    <property type="match status" value="1"/>
</dbReference>
<dbReference type="InterPro" id="IPR036770">
    <property type="entry name" value="Ankyrin_rpt-contain_sf"/>
</dbReference>
<accession>A0A9N9V3V0</accession>
<dbReference type="EMBL" id="CABFNQ020000506">
    <property type="protein sequence ID" value="CAH0017327.1"/>
    <property type="molecule type" value="Genomic_DNA"/>
</dbReference>
<comment type="caution">
    <text evidence="1">The sequence shown here is derived from an EMBL/GenBank/DDBJ whole genome shotgun (WGS) entry which is preliminary data.</text>
</comment>